<sequence>MPNKMGDSRLSGYLKLVTPKSNRITGLSQSVKKRWFVLDESSCKLHMFDSQNNMEQLKVIDLSWASLTPHDKEPGIFSIHTGERSYELDAGSQVRRMFWLQQLQKVRRDHCKHRMDLLSSSSDSFSSLKKDFGSMTSLAKISPDSDSNKLKRQPAGRPRSFTATQPNSDDSISFRKAYRGLPMVGMLGRDGSDDSETPPPSEPARFHLDLSPPLGLKKFLQSSFRLPKHSRPPSLPSPNAETCPQCEKMRKQIANIQLDMEALKDGANASEQVIEILRQQVDNLTREKETLIQLLRSDLTEAHIVAILREKDEQLLENDCRMKDLESQVSQIHKMRSQLELYEEILKVKDEAIVSLTNDLHDQQSTSSLHFRQAPEVPVIEKPLFEEGTQTEYDLLEVHRLKEILRAFKMQNTFLNVEVVELSRLLREAALREDVLQLYALLYSPPSRIPVSGFCESGQLSPILTLQSSSVRDGFLLAQASESKLASFIRHCREWEGRFYQTQSKYLSLLSDLHVPAGARNSICKPELISRLLQDVLECQDQLALSRSTMHSGLYDQLGFTRTTMDVAVTRDDPLLMKALSARDRAGELAIDATMETLDPEWRVRWEGFLISMESEGKLMGPSSYPLPNVKLLLRSGIPLEKRRIVWSHLIRARLPGIQEKLESKYYHQLLGTFTGHTRMDPVAKQIELDLVRTLPNNRHYESLDSDGIPRLRRVLLAFSLHHPDIGYCQGLNRVAAIALLFLSEEEAFWCLVHIVEHLLPPEYYSRTLLGAQVDQRVLKELVGEKMPALHHHLERHCVDLSLFTFNWFLCIFVDNIPVRTYLRIWDTFLYEGSKVLFRYALAILRLVEPELLRQTDHMSMFNLLHSYPETLLDASRISQVAFLELNPFPMRHLRALREKHLLAVRAQIEEIEAVRHTFKTEPITVSKALPDPDEDGSDEETFS</sequence>
<dbReference type="SMART" id="SM00164">
    <property type="entry name" value="TBC"/>
    <property type="match status" value="1"/>
</dbReference>
<keyword evidence="2 3" id="KW-0175">Coiled coil</keyword>
<dbReference type="Gene3D" id="1.10.8.270">
    <property type="entry name" value="putative rabgap domain of human tbc1 domain family member 14 like domains"/>
    <property type="match status" value="1"/>
</dbReference>
<evidence type="ECO:0000259" key="5">
    <source>
        <dbReference type="PROSITE" id="PS50003"/>
    </source>
</evidence>
<dbReference type="EMBL" id="LR899560">
    <property type="protein sequence ID" value="CAD7240585.1"/>
    <property type="molecule type" value="Genomic_DNA"/>
</dbReference>
<dbReference type="SUPFAM" id="SSF47923">
    <property type="entry name" value="Ypt/Rab-GAP domain of gyp1p"/>
    <property type="match status" value="2"/>
</dbReference>
<dbReference type="GO" id="GO:0005096">
    <property type="term" value="F:GTPase activator activity"/>
    <property type="evidence" value="ECO:0007669"/>
    <property type="project" value="UniProtKB-KW"/>
</dbReference>
<evidence type="ECO:0000256" key="3">
    <source>
        <dbReference type="SAM" id="Coils"/>
    </source>
</evidence>
<dbReference type="FunFam" id="1.10.472.80:FF:000018">
    <property type="entry name" value="TBC1 domain family member 2B"/>
    <property type="match status" value="1"/>
</dbReference>
<accession>A0A7R8X0S1</accession>
<dbReference type="Pfam" id="PF00566">
    <property type="entry name" value="RabGAP-TBC"/>
    <property type="match status" value="1"/>
</dbReference>
<evidence type="ECO:0000256" key="2">
    <source>
        <dbReference type="ARBA" id="ARBA00023054"/>
    </source>
</evidence>
<dbReference type="EMBL" id="CAJPEV010000043">
    <property type="protein sequence ID" value="CAG0879469.1"/>
    <property type="molecule type" value="Genomic_DNA"/>
</dbReference>
<gene>
    <name evidence="7" type="ORF">DSTB1V02_LOCUS605</name>
</gene>
<feature type="coiled-coil region" evidence="3">
    <location>
        <begin position="246"/>
        <end position="328"/>
    </location>
</feature>
<dbReference type="Pfam" id="PF00169">
    <property type="entry name" value="PH"/>
    <property type="match status" value="1"/>
</dbReference>
<feature type="domain" description="Rab-GAP TBC" evidence="6">
    <location>
        <begin position="637"/>
        <end position="833"/>
    </location>
</feature>
<dbReference type="InterPro" id="IPR000195">
    <property type="entry name" value="Rab-GAP-TBC_dom"/>
</dbReference>
<dbReference type="SUPFAM" id="SSF50729">
    <property type="entry name" value="PH domain-like"/>
    <property type="match status" value="1"/>
</dbReference>
<dbReference type="InterPro" id="IPR050302">
    <property type="entry name" value="Rab_GAP_TBC_domain"/>
</dbReference>
<dbReference type="GO" id="GO:0031410">
    <property type="term" value="C:cytoplasmic vesicle"/>
    <property type="evidence" value="ECO:0007669"/>
    <property type="project" value="UniProtKB-ARBA"/>
</dbReference>
<dbReference type="PROSITE" id="PS50003">
    <property type="entry name" value="PH_DOMAIN"/>
    <property type="match status" value="1"/>
</dbReference>
<dbReference type="InterPro" id="IPR011993">
    <property type="entry name" value="PH-like_dom_sf"/>
</dbReference>
<keyword evidence="1" id="KW-0343">GTPase activation</keyword>
<evidence type="ECO:0000256" key="1">
    <source>
        <dbReference type="ARBA" id="ARBA00022468"/>
    </source>
</evidence>
<evidence type="ECO:0008006" key="9">
    <source>
        <dbReference type="Google" id="ProtNLM"/>
    </source>
</evidence>
<organism evidence="7">
    <name type="scientific">Darwinula stevensoni</name>
    <dbReference type="NCBI Taxonomy" id="69355"/>
    <lineage>
        <taxon>Eukaryota</taxon>
        <taxon>Metazoa</taxon>
        <taxon>Ecdysozoa</taxon>
        <taxon>Arthropoda</taxon>
        <taxon>Crustacea</taxon>
        <taxon>Oligostraca</taxon>
        <taxon>Ostracoda</taxon>
        <taxon>Podocopa</taxon>
        <taxon>Podocopida</taxon>
        <taxon>Darwinulocopina</taxon>
        <taxon>Darwinuloidea</taxon>
        <taxon>Darwinulidae</taxon>
        <taxon>Darwinula</taxon>
    </lineage>
</organism>
<dbReference type="PANTHER" id="PTHR47219">
    <property type="entry name" value="RAB GTPASE-ACTIVATING PROTEIN 1-LIKE"/>
    <property type="match status" value="1"/>
</dbReference>
<dbReference type="Proteomes" id="UP000677054">
    <property type="component" value="Unassembled WGS sequence"/>
</dbReference>
<feature type="compositionally biased region" description="Polar residues" evidence="4">
    <location>
        <begin position="161"/>
        <end position="171"/>
    </location>
</feature>
<dbReference type="OrthoDB" id="294251at2759"/>
<evidence type="ECO:0000313" key="8">
    <source>
        <dbReference type="Proteomes" id="UP000677054"/>
    </source>
</evidence>
<feature type="region of interest" description="Disordered" evidence="4">
    <location>
        <begin position="138"/>
        <end position="208"/>
    </location>
</feature>
<feature type="domain" description="PH" evidence="5">
    <location>
        <begin position="7"/>
        <end position="108"/>
    </location>
</feature>
<dbReference type="PANTHER" id="PTHR47219:SF20">
    <property type="entry name" value="TBC1 DOMAIN FAMILY MEMBER 2B"/>
    <property type="match status" value="1"/>
</dbReference>
<dbReference type="SMART" id="SM00233">
    <property type="entry name" value="PH"/>
    <property type="match status" value="1"/>
</dbReference>
<reference evidence="7" key="1">
    <citation type="submission" date="2020-11" db="EMBL/GenBank/DDBJ databases">
        <authorList>
            <person name="Tran Van P."/>
        </authorList>
    </citation>
    <scope>NUCLEOTIDE SEQUENCE</scope>
</reference>
<evidence type="ECO:0000256" key="4">
    <source>
        <dbReference type="SAM" id="MobiDB-lite"/>
    </source>
</evidence>
<dbReference type="FunFam" id="1.10.8.270:FF:000014">
    <property type="entry name" value="Putative TBC1 domain family member 2B"/>
    <property type="match status" value="1"/>
</dbReference>
<dbReference type="GO" id="GO:0005829">
    <property type="term" value="C:cytosol"/>
    <property type="evidence" value="ECO:0007669"/>
    <property type="project" value="UniProtKB-ARBA"/>
</dbReference>
<dbReference type="InterPro" id="IPR001849">
    <property type="entry name" value="PH_domain"/>
</dbReference>
<dbReference type="InterPro" id="IPR035969">
    <property type="entry name" value="Rab-GAP_TBC_sf"/>
</dbReference>
<dbReference type="AlphaFoldDB" id="A0A7R8X0S1"/>
<evidence type="ECO:0000313" key="7">
    <source>
        <dbReference type="EMBL" id="CAD7240585.1"/>
    </source>
</evidence>
<protein>
    <recommendedName>
        <fullName evidence="9">TBC1 domain family member 2B</fullName>
    </recommendedName>
</protein>
<proteinExistence type="predicted"/>
<name>A0A7R8X0S1_9CRUS</name>
<keyword evidence="8" id="KW-1185">Reference proteome</keyword>
<evidence type="ECO:0000259" key="6">
    <source>
        <dbReference type="PROSITE" id="PS50086"/>
    </source>
</evidence>
<dbReference type="Gene3D" id="1.10.472.80">
    <property type="entry name" value="Ypt/Rab-GAP domain of gyp1p, domain 3"/>
    <property type="match status" value="1"/>
</dbReference>
<dbReference type="Gene3D" id="2.30.29.30">
    <property type="entry name" value="Pleckstrin-homology domain (PH domain)/Phosphotyrosine-binding domain (PTB)"/>
    <property type="match status" value="1"/>
</dbReference>
<dbReference type="GO" id="GO:0031267">
    <property type="term" value="F:small GTPase binding"/>
    <property type="evidence" value="ECO:0007669"/>
    <property type="project" value="TreeGrafter"/>
</dbReference>
<dbReference type="PROSITE" id="PS50086">
    <property type="entry name" value="TBC_RABGAP"/>
    <property type="match status" value="1"/>
</dbReference>